<evidence type="ECO:0000256" key="1">
    <source>
        <dbReference type="ARBA" id="ARBA00003555"/>
    </source>
</evidence>
<dbReference type="SUPFAM" id="SSF53597">
    <property type="entry name" value="Dihydrofolate reductase-like"/>
    <property type="match status" value="1"/>
</dbReference>
<dbReference type="AlphaFoldDB" id="A0A8A3PI44"/>
<name>A0A8A3PI44_9HELO</name>
<evidence type="ECO:0000256" key="9">
    <source>
        <dbReference type="ARBA" id="ARBA00030073"/>
    </source>
</evidence>
<comment type="catalytic activity">
    <reaction evidence="11">
        <text>2,5-diamino-6-(1-D-ribitylamino)pyrimidin-4(3H)-one 5'-phosphate + NAD(+) = 2,5-diamino-6-(1-D-ribosylamino)pyrimidin-4(3H)-one 5'-phosphate + NADH + H(+)</text>
        <dbReference type="Rhea" id="RHEA:27274"/>
        <dbReference type="ChEBI" id="CHEBI:15378"/>
        <dbReference type="ChEBI" id="CHEBI:57540"/>
        <dbReference type="ChEBI" id="CHEBI:57945"/>
        <dbReference type="ChEBI" id="CHEBI:58890"/>
        <dbReference type="ChEBI" id="CHEBI:59545"/>
        <dbReference type="EC" id="1.1.1.302"/>
    </reaction>
</comment>
<comment type="similarity">
    <text evidence="3">Belongs to the HTP reductase family.</text>
</comment>
<keyword evidence="8" id="KW-0560">Oxidoreductase</keyword>
<dbReference type="GO" id="GO:0009231">
    <property type="term" value="P:riboflavin biosynthetic process"/>
    <property type="evidence" value="ECO:0007669"/>
    <property type="project" value="UniProtKB-KW"/>
</dbReference>
<evidence type="ECO:0000313" key="14">
    <source>
        <dbReference type="EMBL" id="QSZ34661.1"/>
    </source>
</evidence>
<sequence length="272" mass="29713">MSSTRDALSFPDFERAQMDEYLPSKTSIAAAHSRSLPHTTLTYATSMDSQVTLSPGVGSPISGPASKAMTHYLRSKHDAILIGVNTAITDNPSLNCRLKGVGGYGGENSLDGQPRPIIIDPRGRWDFGEENKIFGLVRDGRGKAPWIITADRENEVSWQKRDFLNAVGGKFIFLSPSQAGKFSWDHILRALWEEGIESVMIEGGAGIINGMLAESRRLVDGIIVTIAPVWLGKGGVLVTPDRENQEKEAVRLREVKWIPLGQDVVCCGKVIQ</sequence>
<evidence type="ECO:0000256" key="6">
    <source>
        <dbReference type="ARBA" id="ARBA00022619"/>
    </source>
</evidence>
<evidence type="ECO:0000256" key="8">
    <source>
        <dbReference type="ARBA" id="ARBA00023002"/>
    </source>
</evidence>
<dbReference type="Gene3D" id="3.40.430.10">
    <property type="entry name" value="Dihydrofolate Reductase, subunit A"/>
    <property type="match status" value="1"/>
</dbReference>
<comment type="pathway">
    <text evidence="2">Cofactor biosynthesis; riboflavin biosynthesis.</text>
</comment>
<evidence type="ECO:0000256" key="2">
    <source>
        <dbReference type="ARBA" id="ARBA00005104"/>
    </source>
</evidence>
<keyword evidence="6" id="KW-0686">Riboflavin biosynthesis</keyword>
<evidence type="ECO:0000313" key="15">
    <source>
        <dbReference type="Proteomes" id="UP000672032"/>
    </source>
</evidence>
<feature type="domain" description="Bacterial bifunctional deaminase-reductase C-terminal" evidence="13">
    <location>
        <begin position="37"/>
        <end position="265"/>
    </location>
</feature>
<accession>A0A8A3PI44</accession>
<evidence type="ECO:0000256" key="12">
    <source>
        <dbReference type="ARBA" id="ARBA00049020"/>
    </source>
</evidence>
<proteinExistence type="inferred from homology"/>
<dbReference type="PANTHER" id="PTHR38011:SF7">
    <property type="entry name" value="2,5-DIAMINO-6-RIBOSYLAMINO-4(3H)-PYRIMIDINONE 5'-PHOSPHATE REDUCTASE"/>
    <property type="match status" value="1"/>
</dbReference>
<reference evidence="14" key="1">
    <citation type="submission" date="2020-10" db="EMBL/GenBank/DDBJ databases">
        <title>Genome Sequence of Monilinia vaccinii-corymbosi Sheds Light on Mummy Berry Disease Infection of Blueberry and Mating Type.</title>
        <authorList>
            <person name="Yow A.G."/>
            <person name="Zhang Y."/>
            <person name="Bansal K."/>
            <person name="Eacker S.M."/>
            <person name="Sullivan S."/>
            <person name="Liachko I."/>
            <person name="Cubeta M.A."/>
            <person name="Rollins J.A."/>
            <person name="Ashrafi H."/>
        </authorList>
    </citation>
    <scope>NUCLEOTIDE SEQUENCE</scope>
    <source>
        <strain evidence="14">RL-1</strain>
    </source>
</reference>
<dbReference type="InterPro" id="IPR024072">
    <property type="entry name" value="DHFR-like_dom_sf"/>
</dbReference>
<protein>
    <recommendedName>
        <fullName evidence="5">2,5-diamino-6-ribosylamino-4(3H)-pyrimidinone 5'-phosphate reductase</fullName>
        <ecNumber evidence="4">1.1.1.302</ecNumber>
    </recommendedName>
    <alternativeName>
        <fullName evidence="10">2,5-diamino-6-(5-phospho-D-ribosylamino)pyrimidin-4(3H)-one reductase</fullName>
    </alternativeName>
    <alternativeName>
        <fullName evidence="9">2,5-diamino-6-ribitylamino-4(3H)-pyrimidinone 5'-phosphate synthase</fullName>
    </alternativeName>
</protein>
<dbReference type="EMBL" id="CP063409">
    <property type="protein sequence ID" value="QSZ34661.1"/>
    <property type="molecule type" value="Genomic_DNA"/>
</dbReference>
<gene>
    <name evidence="14" type="ORF">DSL72_007515</name>
</gene>
<dbReference type="Pfam" id="PF01872">
    <property type="entry name" value="RibD_C"/>
    <property type="match status" value="1"/>
</dbReference>
<evidence type="ECO:0000256" key="7">
    <source>
        <dbReference type="ARBA" id="ARBA00022857"/>
    </source>
</evidence>
<evidence type="ECO:0000256" key="4">
    <source>
        <dbReference type="ARBA" id="ARBA00012851"/>
    </source>
</evidence>
<dbReference type="PANTHER" id="PTHR38011">
    <property type="entry name" value="DIHYDROFOLATE REDUCTASE FAMILY PROTEIN (AFU_ORTHOLOGUE AFUA_8G06820)"/>
    <property type="match status" value="1"/>
</dbReference>
<dbReference type="GO" id="GO:0008703">
    <property type="term" value="F:5-amino-6-(5-phosphoribosylamino)uracil reductase activity"/>
    <property type="evidence" value="ECO:0007669"/>
    <property type="project" value="InterPro"/>
</dbReference>
<keyword evidence="15" id="KW-1185">Reference proteome</keyword>
<dbReference type="OrthoDB" id="5432at2759"/>
<evidence type="ECO:0000259" key="13">
    <source>
        <dbReference type="Pfam" id="PF01872"/>
    </source>
</evidence>
<dbReference type="Proteomes" id="UP000672032">
    <property type="component" value="Chromosome 5"/>
</dbReference>
<keyword evidence="7" id="KW-0521">NADP</keyword>
<comment type="function">
    <text evidence="1">Catalyzes an early step in riboflavin biosynthesis, the NADPH-dependent reduction of the ribose side chain of 2,5-diamino-6-ribosylamino-4(3H)-pyrimidinone 5'-phosphate, yielding 2,5-diamino-6-ribitylamino-4(3H)-pyrimidinone 5'-phosphate.</text>
</comment>
<evidence type="ECO:0000256" key="11">
    <source>
        <dbReference type="ARBA" id="ARBA00047550"/>
    </source>
</evidence>
<dbReference type="EC" id="1.1.1.302" evidence="4"/>
<dbReference type="InterPro" id="IPR050765">
    <property type="entry name" value="Riboflavin_Biosynth_HTPR"/>
</dbReference>
<dbReference type="InterPro" id="IPR002734">
    <property type="entry name" value="RibDG_C"/>
</dbReference>
<comment type="catalytic activity">
    <reaction evidence="12">
        <text>2,5-diamino-6-(1-D-ribitylamino)pyrimidin-4(3H)-one 5'-phosphate + NADP(+) = 2,5-diamino-6-(1-D-ribosylamino)pyrimidin-4(3H)-one 5'-phosphate + NADPH + H(+)</text>
        <dbReference type="Rhea" id="RHEA:27278"/>
        <dbReference type="ChEBI" id="CHEBI:15378"/>
        <dbReference type="ChEBI" id="CHEBI:57783"/>
        <dbReference type="ChEBI" id="CHEBI:58349"/>
        <dbReference type="ChEBI" id="CHEBI:58890"/>
        <dbReference type="ChEBI" id="CHEBI:59545"/>
        <dbReference type="EC" id="1.1.1.302"/>
    </reaction>
</comment>
<organism evidence="14 15">
    <name type="scientific">Monilinia vaccinii-corymbosi</name>
    <dbReference type="NCBI Taxonomy" id="61207"/>
    <lineage>
        <taxon>Eukaryota</taxon>
        <taxon>Fungi</taxon>
        <taxon>Dikarya</taxon>
        <taxon>Ascomycota</taxon>
        <taxon>Pezizomycotina</taxon>
        <taxon>Leotiomycetes</taxon>
        <taxon>Helotiales</taxon>
        <taxon>Sclerotiniaceae</taxon>
        <taxon>Monilinia</taxon>
    </lineage>
</organism>
<evidence type="ECO:0000256" key="3">
    <source>
        <dbReference type="ARBA" id="ARBA00009723"/>
    </source>
</evidence>
<evidence type="ECO:0000256" key="5">
    <source>
        <dbReference type="ARBA" id="ARBA00015035"/>
    </source>
</evidence>
<evidence type="ECO:0000256" key="10">
    <source>
        <dbReference type="ARBA" id="ARBA00031630"/>
    </source>
</evidence>